<keyword evidence="5" id="KW-0378">Hydrolase</keyword>
<evidence type="ECO:0000256" key="2">
    <source>
        <dbReference type="ARBA" id="ARBA00022438"/>
    </source>
</evidence>
<dbReference type="GO" id="GO:0046872">
    <property type="term" value="F:metal ion binding"/>
    <property type="evidence" value="ECO:0007669"/>
    <property type="project" value="UniProtKB-UniRule"/>
</dbReference>
<protein>
    <submittedName>
        <fullName evidence="7">Endo-1,4-beta-glucanase</fullName>
    </submittedName>
</protein>
<dbReference type="InParanoid" id="A0A061AJ48"/>
<evidence type="ECO:0000256" key="6">
    <source>
        <dbReference type="PIRNR" id="PIRNR001123"/>
    </source>
</evidence>
<dbReference type="Pfam" id="PF05343">
    <property type="entry name" value="Peptidase_M42"/>
    <property type="match status" value="1"/>
</dbReference>
<dbReference type="SUPFAM" id="SSF101821">
    <property type="entry name" value="Aminopeptidase/glucanase lid domain"/>
    <property type="match status" value="1"/>
</dbReference>
<sequence length="346" mass="38355">MKTYSLLTELSQLDAIASNEREVSNYLVSKINKPHIKDGLGSIIFKEGVGPKLLLTTNMDEPGLIVTGFTKDGFIKFQPVGIHFSQSFLHQMFTITTKNGKIHAVSTYKPYSYLQPEERKSEFPLKDMLLDAGFKSDIDAQKAGIEIGDMITYQHKINRLGNDLVIGKGLSNRSAISLLIELLNELNTSDVELNVAFTTQKSMSMKGAKTVSYMVEPDISIAVYAYDAMDLPGLDSRGRKLGSGPMVAIYDQGLIAHPKLLRFVREVAQKEKISIQEMYLETEASEGGYLSLSKTGSACISIGIPVRNRYSSQEIVSLEDILETKRLLKSLILALNSNTVDKILFE</sequence>
<proteinExistence type="inferred from homology"/>
<name>A0A061AJ48_9MOLU</name>
<dbReference type="InterPro" id="IPR008007">
    <property type="entry name" value="Peptidase_M42"/>
</dbReference>
<keyword evidence="3" id="KW-0645">Protease</keyword>
<organism evidence="7 8">
    <name type="scientific">Acholeplasma oculi</name>
    <dbReference type="NCBI Taxonomy" id="35623"/>
    <lineage>
        <taxon>Bacteria</taxon>
        <taxon>Bacillati</taxon>
        <taxon>Mycoplasmatota</taxon>
        <taxon>Mollicutes</taxon>
        <taxon>Acholeplasmatales</taxon>
        <taxon>Acholeplasmataceae</taxon>
        <taxon>Acholeplasma</taxon>
    </lineage>
</organism>
<evidence type="ECO:0000256" key="4">
    <source>
        <dbReference type="ARBA" id="ARBA00022723"/>
    </source>
</evidence>
<keyword evidence="2" id="KW-0031">Aminopeptidase</keyword>
<dbReference type="OrthoDB" id="9772053at2"/>
<evidence type="ECO:0000256" key="5">
    <source>
        <dbReference type="ARBA" id="ARBA00022801"/>
    </source>
</evidence>
<gene>
    <name evidence="7" type="primary">frvX</name>
    <name evidence="7" type="ORF">Aocu_09440</name>
</gene>
<reference evidence="8" key="1">
    <citation type="submission" date="2014-05" db="EMBL/GenBank/DDBJ databases">
        <authorList>
            <person name="Kube M."/>
        </authorList>
    </citation>
    <scope>NUCLEOTIDE SEQUENCE [LARGE SCALE GENOMIC DNA]</scope>
</reference>
<evidence type="ECO:0000256" key="1">
    <source>
        <dbReference type="ARBA" id="ARBA00006272"/>
    </source>
</evidence>
<dbReference type="Gene3D" id="3.40.630.10">
    <property type="entry name" value="Zn peptidases"/>
    <property type="match status" value="1"/>
</dbReference>
<keyword evidence="4" id="KW-0479">Metal-binding</keyword>
<comment type="similarity">
    <text evidence="1 6">Belongs to the peptidase M42 family.</text>
</comment>
<evidence type="ECO:0000256" key="3">
    <source>
        <dbReference type="ARBA" id="ARBA00022670"/>
    </source>
</evidence>
<dbReference type="Proteomes" id="UP000032434">
    <property type="component" value="Chromosome 1"/>
</dbReference>
<dbReference type="GO" id="GO:0006508">
    <property type="term" value="P:proteolysis"/>
    <property type="evidence" value="ECO:0007669"/>
    <property type="project" value="UniProtKB-KW"/>
</dbReference>
<dbReference type="PIRSF" id="PIRSF001123">
    <property type="entry name" value="PepA_GA"/>
    <property type="match status" value="1"/>
</dbReference>
<dbReference type="SUPFAM" id="SSF53187">
    <property type="entry name" value="Zn-dependent exopeptidases"/>
    <property type="match status" value="1"/>
</dbReference>
<evidence type="ECO:0000313" key="7">
    <source>
        <dbReference type="EMBL" id="CDR31017.1"/>
    </source>
</evidence>
<dbReference type="PANTHER" id="PTHR32481">
    <property type="entry name" value="AMINOPEPTIDASE"/>
    <property type="match status" value="1"/>
</dbReference>
<accession>A0A061AJ48</accession>
<dbReference type="AlphaFoldDB" id="A0A061AJ48"/>
<dbReference type="GO" id="GO:0004177">
    <property type="term" value="F:aminopeptidase activity"/>
    <property type="evidence" value="ECO:0007669"/>
    <property type="project" value="UniProtKB-UniRule"/>
</dbReference>
<dbReference type="InterPro" id="IPR051464">
    <property type="entry name" value="Peptidase_M42_aminopept"/>
</dbReference>
<keyword evidence="8" id="KW-1185">Reference proteome</keyword>
<dbReference type="PATRIC" id="fig|35623.3.peg.943"/>
<dbReference type="EMBL" id="LK028559">
    <property type="protein sequence ID" value="CDR31017.1"/>
    <property type="molecule type" value="Genomic_DNA"/>
</dbReference>
<dbReference type="InterPro" id="IPR023367">
    <property type="entry name" value="Peptidase_M42_dom2"/>
</dbReference>
<dbReference type="RefSeq" id="WP_045749481.1">
    <property type="nucleotide sequence ID" value="NZ_FUZK01000001.1"/>
</dbReference>
<dbReference type="KEGG" id="aoc:Aocu_09440"/>
<dbReference type="PANTHER" id="PTHR32481:SF0">
    <property type="entry name" value="AMINOPEPTIDASE YPDE-RELATED"/>
    <property type="match status" value="1"/>
</dbReference>
<dbReference type="HOGENOM" id="CLU_047249_1_0_14"/>
<evidence type="ECO:0000313" key="8">
    <source>
        <dbReference type="Proteomes" id="UP000032434"/>
    </source>
</evidence>
<dbReference type="Gene3D" id="2.40.30.40">
    <property type="entry name" value="Peptidase M42, domain 2"/>
    <property type="match status" value="1"/>
</dbReference>
<dbReference type="STRING" id="35623.Aocu_09440"/>